<evidence type="ECO:0000256" key="4">
    <source>
        <dbReference type="ARBA" id="ARBA00022989"/>
    </source>
</evidence>
<name>A0AAD4PH27_9MUSC</name>
<reference evidence="10" key="1">
    <citation type="journal article" date="2021" name="Mol. Ecol. Resour.">
        <title>Phylogenomic analyses of the genus Drosophila reveals genomic signals of climate adaptation.</title>
        <authorList>
            <person name="Li F."/>
            <person name="Rane R.V."/>
            <person name="Luria V."/>
            <person name="Xiong Z."/>
            <person name="Chen J."/>
            <person name="Li Z."/>
            <person name="Catullo R.A."/>
            <person name="Griffin P.C."/>
            <person name="Schiffer M."/>
            <person name="Pearce S."/>
            <person name="Lee S.F."/>
            <person name="McElroy K."/>
            <person name="Stocker A."/>
            <person name="Shirriffs J."/>
            <person name="Cockerell F."/>
            <person name="Coppin C."/>
            <person name="Sgro C.M."/>
            <person name="Karger A."/>
            <person name="Cain J.W."/>
            <person name="Weber J.A."/>
            <person name="Santpere G."/>
            <person name="Kirschner M.W."/>
            <person name="Hoffmann A.A."/>
            <person name="Oakeshott J.G."/>
            <person name="Zhang G."/>
        </authorList>
    </citation>
    <scope>NUCLEOTIDE SEQUENCE</scope>
    <source>
        <strain evidence="10">BGI-SZ-2011g</strain>
    </source>
</reference>
<dbReference type="PANTHER" id="PTHR42643:SF39">
    <property type="entry name" value="IONOTROPIC RECEPTOR 56A-RELATED"/>
    <property type="match status" value="1"/>
</dbReference>
<protein>
    <recommendedName>
        <fullName evidence="12">Ionotropic receptor</fullName>
    </recommendedName>
</protein>
<keyword evidence="4 8" id="KW-1133">Transmembrane helix</keyword>
<evidence type="ECO:0008006" key="12">
    <source>
        <dbReference type="Google" id="ProtNLM"/>
    </source>
</evidence>
<feature type="chain" id="PRO_5041903059" description="Ionotropic receptor" evidence="9">
    <location>
        <begin position="25"/>
        <end position="599"/>
    </location>
</feature>
<sequence>MFGSTNRLQWLLIYLALPVDGVSQMFVSSWDYYDARFVIDFAKLLVAKHRFETLVTYASQRKSESPPGLQLVEGSIERRLIQQLEMPIIVWGLSGNVSLYRLISHKTLVLTTIEHYAPQLVPMLQVLHETLERRHNVHVLFIMRYQSPSRQQLKTFFSWCWTHNFVNVAVTFQQVHNQLFTYTPFPSVQVINVTSFGVDYEWSALNNADVKGYEFRMPVFKDPPGSFLLPDGRLRGVTGLLVSSYIKHINGRLKVEPLHNVDRSNFYKQALLAAARNEIEFGPHPITSLELNANKTAIVYSHTLSRTCLMVPWMRVTTIRTLYRSYPWSTYSIVFVMALGWQLYARQAVKGFYLGLCILYQQAMCNNSFERLPRLYKFAHLLMLLGICIVNCMRSAHLSAAFSVHRLAPQINSIDDLLESPYHIMLTETDYKMYFDTGLLPAELQDRLVIVNRSTLSQHRDNLDTSFAYLATTAYINRLQIKQRYLQRPRFRIVDGPQLCTASFYLGLPIQWNSPFQQHFLHFYLKTLRNGLQDQWTSCTNMDLLRLGVYTTQLDDGIPFVVISLSDFDLFFKTYGLAVLCCLLCLLIEILCKRLTSMF</sequence>
<keyword evidence="9" id="KW-0732">Signal</keyword>
<comment type="subcellular location">
    <subcellularLocation>
        <location evidence="1">Cell membrane</location>
        <topology evidence="1">Multi-pass membrane protein</topology>
    </subcellularLocation>
</comment>
<accession>A0AAD4PH27</accession>
<dbReference type="EMBL" id="JAJJHW010003889">
    <property type="protein sequence ID" value="KAH8355305.1"/>
    <property type="molecule type" value="Genomic_DNA"/>
</dbReference>
<dbReference type="GO" id="GO:0005886">
    <property type="term" value="C:plasma membrane"/>
    <property type="evidence" value="ECO:0007669"/>
    <property type="project" value="UniProtKB-SubCell"/>
</dbReference>
<dbReference type="Proteomes" id="UP001200034">
    <property type="component" value="Unassembled WGS sequence"/>
</dbReference>
<feature type="transmembrane region" description="Helical" evidence="8">
    <location>
        <begin position="574"/>
        <end position="592"/>
    </location>
</feature>
<keyword evidence="5 8" id="KW-0472">Membrane</keyword>
<evidence type="ECO:0000313" key="11">
    <source>
        <dbReference type="Proteomes" id="UP001200034"/>
    </source>
</evidence>
<evidence type="ECO:0000256" key="2">
    <source>
        <dbReference type="ARBA" id="ARBA00022475"/>
    </source>
</evidence>
<dbReference type="AlphaFoldDB" id="A0AAD4PH27"/>
<evidence type="ECO:0000256" key="8">
    <source>
        <dbReference type="SAM" id="Phobius"/>
    </source>
</evidence>
<keyword evidence="3 8" id="KW-0812">Transmembrane</keyword>
<keyword evidence="6" id="KW-0675">Receptor</keyword>
<keyword evidence="2" id="KW-1003">Cell membrane</keyword>
<evidence type="ECO:0000256" key="6">
    <source>
        <dbReference type="ARBA" id="ARBA00023170"/>
    </source>
</evidence>
<dbReference type="SUPFAM" id="SSF53850">
    <property type="entry name" value="Periplasmic binding protein-like II"/>
    <property type="match status" value="1"/>
</dbReference>
<evidence type="ECO:0000313" key="10">
    <source>
        <dbReference type="EMBL" id="KAH8355305.1"/>
    </source>
</evidence>
<comment type="caution">
    <text evidence="10">The sequence shown here is derived from an EMBL/GenBank/DDBJ whole genome shotgun (WGS) entry which is preliminary data.</text>
</comment>
<evidence type="ECO:0000256" key="9">
    <source>
        <dbReference type="SAM" id="SignalP"/>
    </source>
</evidence>
<dbReference type="PANTHER" id="PTHR42643">
    <property type="entry name" value="IONOTROPIC RECEPTOR 20A-RELATED"/>
    <property type="match status" value="1"/>
</dbReference>
<proteinExistence type="predicted"/>
<evidence type="ECO:0000256" key="5">
    <source>
        <dbReference type="ARBA" id="ARBA00023136"/>
    </source>
</evidence>
<gene>
    <name evidence="10" type="ORF">KR093_010712</name>
</gene>
<evidence type="ECO:0000256" key="3">
    <source>
        <dbReference type="ARBA" id="ARBA00022692"/>
    </source>
</evidence>
<organism evidence="10 11">
    <name type="scientific">Drosophila rubida</name>
    <dbReference type="NCBI Taxonomy" id="30044"/>
    <lineage>
        <taxon>Eukaryota</taxon>
        <taxon>Metazoa</taxon>
        <taxon>Ecdysozoa</taxon>
        <taxon>Arthropoda</taxon>
        <taxon>Hexapoda</taxon>
        <taxon>Insecta</taxon>
        <taxon>Pterygota</taxon>
        <taxon>Neoptera</taxon>
        <taxon>Endopterygota</taxon>
        <taxon>Diptera</taxon>
        <taxon>Brachycera</taxon>
        <taxon>Muscomorpha</taxon>
        <taxon>Ephydroidea</taxon>
        <taxon>Drosophilidae</taxon>
        <taxon>Drosophila</taxon>
    </lineage>
</organism>
<evidence type="ECO:0000256" key="1">
    <source>
        <dbReference type="ARBA" id="ARBA00004651"/>
    </source>
</evidence>
<keyword evidence="11" id="KW-1185">Reference proteome</keyword>
<evidence type="ECO:0000256" key="7">
    <source>
        <dbReference type="ARBA" id="ARBA00023180"/>
    </source>
</evidence>
<dbReference type="InterPro" id="IPR052192">
    <property type="entry name" value="Insect_Ionotropic_Sensory_Rcpt"/>
</dbReference>
<keyword evidence="7" id="KW-0325">Glycoprotein</keyword>
<feature type="signal peptide" evidence="9">
    <location>
        <begin position="1"/>
        <end position="24"/>
    </location>
</feature>